<reference evidence="2" key="1">
    <citation type="submission" date="2019-08" db="EMBL/GenBank/DDBJ databases">
        <title>The genome of the North American firefly Photinus pyralis.</title>
        <authorList>
            <consortium name="Photinus pyralis genome working group"/>
            <person name="Fallon T.R."/>
            <person name="Sander Lower S.E."/>
            <person name="Weng J.-K."/>
        </authorList>
    </citation>
    <scope>NUCLEOTIDE SEQUENCE</scope>
    <source>
        <strain evidence="2">TRF0915ILg1</strain>
        <tissue evidence="2">Whole body</tissue>
    </source>
</reference>
<name>A0A8K0CRG9_IGNLU</name>
<proteinExistence type="predicted"/>
<feature type="domain" description="Peptidase S1" evidence="1">
    <location>
        <begin position="12"/>
        <end position="63"/>
    </location>
</feature>
<evidence type="ECO:0000313" key="3">
    <source>
        <dbReference type="Proteomes" id="UP000801492"/>
    </source>
</evidence>
<dbReference type="PROSITE" id="PS00134">
    <property type="entry name" value="TRYPSIN_HIS"/>
    <property type="match status" value="1"/>
</dbReference>
<dbReference type="InterPro" id="IPR001254">
    <property type="entry name" value="Trypsin_dom"/>
</dbReference>
<protein>
    <recommendedName>
        <fullName evidence="1">Peptidase S1 domain-containing protein</fullName>
    </recommendedName>
</protein>
<dbReference type="SUPFAM" id="SSF50494">
    <property type="entry name" value="Trypsin-like serine proteases"/>
    <property type="match status" value="1"/>
</dbReference>
<comment type="caution">
    <text evidence="2">The sequence shown here is derived from an EMBL/GenBank/DDBJ whole genome shotgun (WGS) entry which is preliminary data.</text>
</comment>
<dbReference type="InterPro" id="IPR018114">
    <property type="entry name" value="TRYPSIN_HIS"/>
</dbReference>
<dbReference type="InterPro" id="IPR009003">
    <property type="entry name" value="Peptidase_S1_PA"/>
</dbReference>
<feature type="non-terminal residue" evidence="2">
    <location>
        <position position="1"/>
    </location>
</feature>
<dbReference type="GO" id="GO:0006508">
    <property type="term" value="P:proteolysis"/>
    <property type="evidence" value="ECO:0007669"/>
    <property type="project" value="InterPro"/>
</dbReference>
<gene>
    <name evidence="2" type="ORF">ILUMI_16880</name>
</gene>
<dbReference type="InterPro" id="IPR043504">
    <property type="entry name" value="Peptidase_S1_PA_chymotrypsin"/>
</dbReference>
<dbReference type="EMBL" id="VTPC01068543">
    <property type="protein sequence ID" value="KAF2889293.1"/>
    <property type="molecule type" value="Genomic_DNA"/>
</dbReference>
<dbReference type="Pfam" id="PF00089">
    <property type="entry name" value="Trypsin"/>
    <property type="match status" value="1"/>
</dbReference>
<evidence type="ECO:0000259" key="1">
    <source>
        <dbReference type="Pfam" id="PF00089"/>
    </source>
</evidence>
<dbReference type="AlphaFoldDB" id="A0A8K0CRG9"/>
<keyword evidence="3" id="KW-1185">Reference proteome</keyword>
<accession>A0A8K0CRG9</accession>
<sequence length="132" mass="14764">FSLNGSYGDDRIVNGTYATIGRFKFMVYIIRKVEYDEFLCGATIISLHLALTAAHCLHTANDLTNTDLDKLTDFANKHLLVINPGESHAMLFGRRKSRSNAIEHVNTKIKDTQVSVVDVSQNLGLYMDSSLR</sequence>
<evidence type="ECO:0000313" key="2">
    <source>
        <dbReference type="EMBL" id="KAF2889293.1"/>
    </source>
</evidence>
<dbReference type="Gene3D" id="2.40.10.10">
    <property type="entry name" value="Trypsin-like serine proteases"/>
    <property type="match status" value="1"/>
</dbReference>
<dbReference type="Proteomes" id="UP000801492">
    <property type="component" value="Unassembled WGS sequence"/>
</dbReference>
<organism evidence="2 3">
    <name type="scientific">Ignelater luminosus</name>
    <name type="common">Cucubano</name>
    <name type="synonym">Pyrophorus luminosus</name>
    <dbReference type="NCBI Taxonomy" id="2038154"/>
    <lineage>
        <taxon>Eukaryota</taxon>
        <taxon>Metazoa</taxon>
        <taxon>Ecdysozoa</taxon>
        <taxon>Arthropoda</taxon>
        <taxon>Hexapoda</taxon>
        <taxon>Insecta</taxon>
        <taxon>Pterygota</taxon>
        <taxon>Neoptera</taxon>
        <taxon>Endopterygota</taxon>
        <taxon>Coleoptera</taxon>
        <taxon>Polyphaga</taxon>
        <taxon>Elateriformia</taxon>
        <taxon>Elateroidea</taxon>
        <taxon>Elateridae</taxon>
        <taxon>Agrypninae</taxon>
        <taxon>Pyrophorini</taxon>
        <taxon>Ignelater</taxon>
    </lineage>
</organism>
<dbReference type="GO" id="GO:0004252">
    <property type="term" value="F:serine-type endopeptidase activity"/>
    <property type="evidence" value="ECO:0007669"/>
    <property type="project" value="InterPro"/>
</dbReference>